<dbReference type="Gene3D" id="1.10.287.470">
    <property type="entry name" value="Helix hairpin bin"/>
    <property type="match status" value="1"/>
</dbReference>
<keyword evidence="2" id="KW-0175">Coiled coil</keyword>
<dbReference type="PANTHER" id="PTHR30469">
    <property type="entry name" value="MULTIDRUG RESISTANCE PROTEIN MDTA"/>
    <property type="match status" value="1"/>
</dbReference>
<feature type="domain" description="Multidrug resistance protein MdtA-like barrel-sandwich hybrid" evidence="3">
    <location>
        <begin position="66"/>
        <end position="216"/>
    </location>
</feature>
<comment type="similarity">
    <text evidence="1">Belongs to the membrane fusion protein (MFP) (TC 8.A.1) family.</text>
</comment>
<evidence type="ECO:0000259" key="3">
    <source>
        <dbReference type="Pfam" id="PF25917"/>
    </source>
</evidence>
<accession>A0A558CSI9</accession>
<dbReference type="Gene3D" id="2.40.420.20">
    <property type="match status" value="1"/>
</dbReference>
<dbReference type="NCBIfam" id="TIGR01730">
    <property type="entry name" value="RND_mfp"/>
    <property type="match status" value="1"/>
</dbReference>
<reference evidence="4 5" key="1">
    <citation type="submission" date="2019-07" db="EMBL/GenBank/DDBJ databases">
        <title>The pathways for chlorine oxyanion respiration interact through the shared metabolite chlorate.</title>
        <authorList>
            <person name="Barnum T.P."/>
            <person name="Cheng Y."/>
            <person name="Hill K.A."/>
            <person name="Lucas L.N."/>
            <person name="Carlson H.K."/>
            <person name="Coates J.D."/>
        </authorList>
    </citation>
    <scope>NUCLEOTIDE SEQUENCE [LARGE SCALE GENOMIC DNA]</scope>
    <source>
        <strain evidence="4">BK-3</strain>
    </source>
</reference>
<protein>
    <submittedName>
        <fullName evidence="4">Efflux RND transporter periplasmic adaptor subunit</fullName>
    </submittedName>
</protein>
<dbReference type="PANTHER" id="PTHR30469:SF15">
    <property type="entry name" value="HLYD FAMILY OF SECRETION PROTEINS"/>
    <property type="match status" value="1"/>
</dbReference>
<evidence type="ECO:0000256" key="1">
    <source>
        <dbReference type="ARBA" id="ARBA00009477"/>
    </source>
</evidence>
<dbReference type="Proteomes" id="UP000317355">
    <property type="component" value="Unassembled WGS sequence"/>
</dbReference>
<dbReference type="Pfam" id="PF25917">
    <property type="entry name" value="BSH_RND"/>
    <property type="match status" value="1"/>
</dbReference>
<sequence length="383" mass="41414">MKLLPIKGRTLALLAVVVPLLILFIYVALRSGPLAPVQVTIKTVENRPLSPALFGIGTIETRYRYKIGPTIPGRLMHVGVQVGDLVKAGALLGEMDPVDLDAKIAAQDAALKRAQAQLREAQARQAYAQSQAIRYQKLLTAHTTSEELVTTKKHELAIAEAQLSVSREEIVRLAAERDAMLAQRDNLRLVAPADGLVALRSADPGTTVVAGQTVVELIDTGTFWVNVRFNQTHTYGLKAGLPAQIILRSHADQPYEGEVLRIEPIADQVTEETLAKITFTQIPKPLPSLGELAEVTVNLPALPSSPTIPNAAIKRIDGHLGVWKVVDGDLKFTPVTLGVASLDGYVQIQEGIDPGDQIVVYSAKTLTKRSRITAVDRLLGLKT</sequence>
<dbReference type="GO" id="GO:0015562">
    <property type="term" value="F:efflux transmembrane transporter activity"/>
    <property type="evidence" value="ECO:0007669"/>
    <property type="project" value="TreeGrafter"/>
</dbReference>
<feature type="coiled-coil region" evidence="2">
    <location>
        <begin position="104"/>
        <end position="131"/>
    </location>
</feature>
<dbReference type="AlphaFoldDB" id="A0A558CSI9"/>
<dbReference type="SUPFAM" id="SSF111369">
    <property type="entry name" value="HlyD-like secretion proteins"/>
    <property type="match status" value="1"/>
</dbReference>
<name>A0A558CSI9_9GAMM</name>
<dbReference type="GO" id="GO:1990281">
    <property type="term" value="C:efflux pump complex"/>
    <property type="evidence" value="ECO:0007669"/>
    <property type="project" value="TreeGrafter"/>
</dbReference>
<evidence type="ECO:0000313" key="4">
    <source>
        <dbReference type="EMBL" id="TVT51737.1"/>
    </source>
</evidence>
<proteinExistence type="inferred from homology"/>
<dbReference type="InterPro" id="IPR006143">
    <property type="entry name" value="RND_pump_MFP"/>
</dbReference>
<dbReference type="Gene3D" id="2.40.50.100">
    <property type="match status" value="1"/>
</dbReference>
<evidence type="ECO:0000256" key="2">
    <source>
        <dbReference type="SAM" id="Coils"/>
    </source>
</evidence>
<gene>
    <name evidence="4" type="ORF">FHK82_14955</name>
</gene>
<dbReference type="InterPro" id="IPR058625">
    <property type="entry name" value="MdtA-like_BSH"/>
</dbReference>
<organism evidence="4 5">
    <name type="scientific">Sedimenticola thiotaurini</name>
    <dbReference type="NCBI Taxonomy" id="1543721"/>
    <lineage>
        <taxon>Bacteria</taxon>
        <taxon>Pseudomonadati</taxon>
        <taxon>Pseudomonadota</taxon>
        <taxon>Gammaproteobacteria</taxon>
        <taxon>Chromatiales</taxon>
        <taxon>Sedimenticolaceae</taxon>
        <taxon>Sedimenticola</taxon>
    </lineage>
</organism>
<dbReference type="EMBL" id="VMRY01000084">
    <property type="protein sequence ID" value="TVT51737.1"/>
    <property type="molecule type" value="Genomic_DNA"/>
</dbReference>
<evidence type="ECO:0000313" key="5">
    <source>
        <dbReference type="Proteomes" id="UP000317355"/>
    </source>
</evidence>
<comment type="caution">
    <text evidence="4">The sequence shown here is derived from an EMBL/GenBank/DDBJ whole genome shotgun (WGS) entry which is preliminary data.</text>
</comment>
<dbReference type="Gene3D" id="2.40.30.170">
    <property type="match status" value="1"/>
</dbReference>